<dbReference type="Pfam" id="PF00581">
    <property type="entry name" value="Rhodanese"/>
    <property type="match status" value="1"/>
</dbReference>
<dbReference type="PROSITE" id="PS50206">
    <property type="entry name" value="RHODANESE_3"/>
    <property type="match status" value="1"/>
</dbReference>
<feature type="domain" description="Rhodanese" evidence="1">
    <location>
        <begin position="13"/>
        <end position="57"/>
    </location>
</feature>
<organism evidence="2 3">
    <name type="scientific">Aurantiacibacter atlanticus</name>
    <dbReference type="NCBI Taxonomy" id="1648404"/>
    <lineage>
        <taxon>Bacteria</taxon>
        <taxon>Pseudomonadati</taxon>
        <taxon>Pseudomonadota</taxon>
        <taxon>Alphaproteobacteria</taxon>
        <taxon>Sphingomonadales</taxon>
        <taxon>Erythrobacteraceae</taxon>
        <taxon>Aurantiacibacter</taxon>
    </lineage>
</organism>
<reference evidence="2 3" key="1">
    <citation type="journal article" date="2015" name="Int. J. Syst. Evol. Microbiol.">
        <title>Erythrobacter atlanticus sp. nov., a bacterium from ocean sediment able to degrade polycyclic aromatic hydrocarbons.</title>
        <authorList>
            <person name="Zhuang L."/>
            <person name="Liu Y."/>
            <person name="Wang L."/>
            <person name="Wang W."/>
            <person name="Shao Z."/>
        </authorList>
    </citation>
    <scope>NUCLEOTIDE SEQUENCE [LARGE SCALE GENOMIC DNA]</scope>
    <source>
        <strain evidence="3">s21-N3</strain>
    </source>
</reference>
<dbReference type="EMBL" id="CP011310">
    <property type="protein sequence ID" value="AKQ40779.2"/>
    <property type="molecule type" value="Genomic_DNA"/>
</dbReference>
<dbReference type="InterPro" id="IPR001763">
    <property type="entry name" value="Rhodanese-like_dom"/>
</dbReference>
<evidence type="ECO:0000313" key="3">
    <source>
        <dbReference type="Proteomes" id="UP000059113"/>
    </source>
</evidence>
<dbReference type="InterPro" id="IPR036873">
    <property type="entry name" value="Rhodanese-like_dom_sf"/>
</dbReference>
<dbReference type="Proteomes" id="UP000059113">
    <property type="component" value="Chromosome"/>
</dbReference>
<dbReference type="KEGG" id="ery:CP97_00030"/>
<sequence>MFADSRALEEGQVIIYCGGGVSVTLASLAFELCGQHQIAVYDGSMSEWVRDETLSIKLGAQP</sequence>
<dbReference type="Gene3D" id="3.40.250.10">
    <property type="entry name" value="Rhodanese-like domain"/>
    <property type="match status" value="1"/>
</dbReference>
<keyword evidence="3" id="KW-1185">Reference proteome</keyword>
<accession>A0A0H4VCI1</accession>
<evidence type="ECO:0000313" key="2">
    <source>
        <dbReference type="EMBL" id="AKQ40779.2"/>
    </source>
</evidence>
<evidence type="ECO:0000259" key="1">
    <source>
        <dbReference type="PROSITE" id="PS50206"/>
    </source>
</evidence>
<proteinExistence type="predicted"/>
<gene>
    <name evidence="2" type="ORF">CP97_00030</name>
</gene>
<reference evidence="3" key="2">
    <citation type="submission" date="2015-04" db="EMBL/GenBank/DDBJ databases">
        <title>The complete genome sequence of Erythrobacter sp. s21-N3.</title>
        <authorList>
            <person name="Zhuang L."/>
            <person name="Liu Y."/>
            <person name="Shao Z."/>
        </authorList>
    </citation>
    <scope>NUCLEOTIDE SEQUENCE [LARGE SCALE GENOMIC DNA]</scope>
    <source>
        <strain evidence="3">s21-N3</strain>
    </source>
</reference>
<dbReference type="SUPFAM" id="SSF52821">
    <property type="entry name" value="Rhodanese/Cell cycle control phosphatase"/>
    <property type="match status" value="1"/>
</dbReference>
<name>A0A0H4VCI1_9SPHN</name>
<protein>
    <recommendedName>
        <fullName evidence="1">Rhodanese domain-containing protein</fullName>
    </recommendedName>
</protein>
<dbReference type="AlphaFoldDB" id="A0A0H4VCI1"/>